<reference evidence="2 3" key="2">
    <citation type="submission" date="2018-11" db="EMBL/GenBank/DDBJ databases">
        <authorList>
            <consortium name="Pathogen Informatics"/>
        </authorList>
    </citation>
    <scope>NUCLEOTIDE SEQUENCE [LARGE SCALE GENOMIC DNA]</scope>
</reference>
<dbReference type="InterPro" id="IPR008737">
    <property type="entry name" value="DUF1758"/>
</dbReference>
<evidence type="ECO:0000313" key="2">
    <source>
        <dbReference type="EMBL" id="VDP14497.1"/>
    </source>
</evidence>
<evidence type="ECO:0000259" key="1">
    <source>
        <dbReference type="Pfam" id="PF05585"/>
    </source>
</evidence>
<name>A0A183I1W2_9BILA</name>
<organism evidence="4">
    <name type="scientific">Onchocerca flexuosa</name>
    <dbReference type="NCBI Taxonomy" id="387005"/>
    <lineage>
        <taxon>Eukaryota</taxon>
        <taxon>Metazoa</taxon>
        <taxon>Ecdysozoa</taxon>
        <taxon>Nematoda</taxon>
        <taxon>Chromadorea</taxon>
        <taxon>Rhabditida</taxon>
        <taxon>Spirurina</taxon>
        <taxon>Spiruromorpha</taxon>
        <taxon>Filarioidea</taxon>
        <taxon>Onchocercidae</taxon>
        <taxon>Onchocerca</taxon>
    </lineage>
</organism>
<dbReference type="EMBL" id="UZAJ01040359">
    <property type="protein sequence ID" value="VDP14497.1"/>
    <property type="molecule type" value="Genomic_DNA"/>
</dbReference>
<proteinExistence type="predicted"/>
<dbReference type="AlphaFoldDB" id="A0A183I1W2"/>
<dbReference type="Proteomes" id="UP000267606">
    <property type="component" value="Unassembled WGS sequence"/>
</dbReference>
<feature type="domain" description="DUF1758" evidence="1">
    <location>
        <begin position="7"/>
        <end position="60"/>
    </location>
</feature>
<dbReference type="Pfam" id="PF05585">
    <property type="entry name" value="DUF1758"/>
    <property type="match status" value="1"/>
</dbReference>
<accession>A0A183I1W2</accession>
<sequence length="74" mass="8668">MKLYYYVINPDNPQIRKEVLAFFDIGSQLSFISKKLSNQLKLRELNPRVMLVASFGTTMPPYYYCSIKRANSKQ</sequence>
<keyword evidence="3" id="KW-1185">Reference proteome</keyword>
<reference evidence="4" key="1">
    <citation type="submission" date="2016-06" db="UniProtKB">
        <authorList>
            <consortium name="WormBaseParasite"/>
        </authorList>
    </citation>
    <scope>IDENTIFICATION</scope>
</reference>
<protein>
    <submittedName>
        <fullName evidence="4">DUF1758 domain-containing protein</fullName>
    </submittedName>
</protein>
<evidence type="ECO:0000313" key="3">
    <source>
        <dbReference type="Proteomes" id="UP000267606"/>
    </source>
</evidence>
<dbReference type="STRING" id="387005.A0A183I1W2"/>
<dbReference type="WBParaSite" id="OFLC_0001372501-mRNA-1">
    <property type="protein sequence ID" value="OFLC_0001372501-mRNA-1"/>
    <property type="gene ID" value="OFLC_0001372501"/>
</dbReference>
<gene>
    <name evidence="2" type="ORF">OFLC_LOCUS13724</name>
</gene>
<evidence type="ECO:0000313" key="4">
    <source>
        <dbReference type="WBParaSite" id="OFLC_0001372501-mRNA-1"/>
    </source>
</evidence>